<sequence>MSNKLPLGDKHFEEPVASESLNILEFTGKK</sequence>
<evidence type="ECO:0000313" key="2">
    <source>
        <dbReference type="Proteomes" id="UP000219636"/>
    </source>
</evidence>
<gene>
    <name evidence="1" type="ORF">SAMN05880501_104312</name>
</gene>
<reference evidence="2" key="1">
    <citation type="submission" date="2017-08" db="EMBL/GenBank/DDBJ databases">
        <authorList>
            <person name="Varghese N."/>
            <person name="Submissions S."/>
        </authorList>
    </citation>
    <scope>NUCLEOTIDE SEQUENCE [LARGE SCALE GENOMIC DNA]</scope>
    <source>
        <strain evidence="2">JC22</strain>
    </source>
</reference>
<keyword evidence="2" id="KW-1185">Reference proteome</keyword>
<dbReference type="EMBL" id="OBMQ01000004">
    <property type="protein sequence ID" value="SOC06570.1"/>
    <property type="molecule type" value="Genomic_DNA"/>
</dbReference>
<organism evidence="1 2">
    <name type="scientific">Ureibacillus xyleni</name>
    <dbReference type="NCBI Taxonomy" id="614648"/>
    <lineage>
        <taxon>Bacteria</taxon>
        <taxon>Bacillati</taxon>
        <taxon>Bacillota</taxon>
        <taxon>Bacilli</taxon>
        <taxon>Bacillales</taxon>
        <taxon>Caryophanaceae</taxon>
        <taxon>Ureibacillus</taxon>
    </lineage>
</organism>
<protein>
    <submittedName>
        <fullName evidence="1">Uncharacterized protein</fullName>
    </submittedName>
</protein>
<proteinExistence type="predicted"/>
<dbReference type="AlphaFoldDB" id="A0A285SGR5"/>
<dbReference type="Proteomes" id="UP000219636">
    <property type="component" value="Unassembled WGS sequence"/>
</dbReference>
<name>A0A285SGR5_9BACL</name>
<accession>A0A285SGR5</accession>
<evidence type="ECO:0000313" key="1">
    <source>
        <dbReference type="EMBL" id="SOC06570.1"/>
    </source>
</evidence>